<reference evidence="2" key="1">
    <citation type="submission" date="2018-12" db="EMBL/GenBank/DDBJ databases">
        <title>Tengunoibacter tsumagoiensis gen. nov., sp. nov., Dictyobacter kobayashii sp. nov., D. alpinus sp. nov., and D. joshuensis sp. nov. and description of Dictyobacteraceae fam. nov. within the order Ktedonobacterales isolated from Tengu-no-mugimeshi.</title>
        <authorList>
            <person name="Wang C.M."/>
            <person name="Zheng Y."/>
            <person name="Sakai Y."/>
            <person name="Toyoda A."/>
            <person name="Minakuchi Y."/>
            <person name="Abe K."/>
            <person name="Yokota A."/>
            <person name="Yabe S."/>
        </authorList>
    </citation>
    <scope>NUCLEOTIDE SEQUENCE [LARGE SCALE GENOMIC DNA]</scope>
    <source>
        <strain evidence="2">Uno16</strain>
    </source>
</reference>
<dbReference type="OrthoDB" id="103089at2"/>
<evidence type="ECO:0008006" key="3">
    <source>
        <dbReference type="Google" id="ProtNLM"/>
    </source>
</evidence>
<comment type="caution">
    <text evidence="1">The sequence shown here is derived from an EMBL/GenBank/DDBJ whole genome shotgun (WGS) entry which is preliminary data.</text>
</comment>
<dbReference type="EMBL" id="BIFT01000002">
    <property type="protein sequence ID" value="GCE30287.1"/>
    <property type="molecule type" value="Genomic_DNA"/>
</dbReference>
<dbReference type="RefSeq" id="WP_126630427.1">
    <property type="nucleotide sequence ID" value="NZ_BIFT01000002.1"/>
</dbReference>
<evidence type="ECO:0000313" key="1">
    <source>
        <dbReference type="EMBL" id="GCE30287.1"/>
    </source>
</evidence>
<dbReference type="Proteomes" id="UP000287171">
    <property type="component" value="Unassembled WGS sequence"/>
</dbReference>
<dbReference type="AlphaFoldDB" id="A0A402BG86"/>
<organism evidence="1 2">
    <name type="scientific">Dictyobacter alpinus</name>
    <dbReference type="NCBI Taxonomy" id="2014873"/>
    <lineage>
        <taxon>Bacteria</taxon>
        <taxon>Bacillati</taxon>
        <taxon>Chloroflexota</taxon>
        <taxon>Ktedonobacteria</taxon>
        <taxon>Ktedonobacterales</taxon>
        <taxon>Dictyobacteraceae</taxon>
        <taxon>Dictyobacter</taxon>
    </lineage>
</organism>
<gene>
    <name evidence="1" type="ORF">KDA_57710</name>
</gene>
<dbReference type="SUPFAM" id="SSF51182">
    <property type="entry name" value="RmlC-like cupins"/>
    <property type="match status" value="1"/>
</dbReference>
<sequence length="410" mass="46119">MTTDQHTVQLARQAFEEGEGIVRLLPTWVPRVFCVPGRRLRLHSSDLYAFGAHRGGIDERWFSSTIKADNGPLTSEDEGLSYIAIANQKVLLRDALDLLGNEILGASTIERYGGWVMYSKFFDNMYPLPHHLHQSDERAADVGRIGKPEAYYFPAQYNFSLGTFPYTFFGLEPGTTRDQVVACLKRWNEGDNGILNLSKAYRLTPGTGWNVPTGILHAPGTLCTYEPQRASDVSSMWQSLIADFQVLDRSMLVKDVPEDKWDDYDYLLSLLDWEANVDPQFKEQRFHTPITAHPEEEMHADGYHEQWIVYGSEFFSAKELTVQPGRTITIRDAGAYGLICVQGYGRFGKHAVSTPTLIRFGALTEDEFFVSLPAAQQGVTITNASATEPLVILKHFNPGNSEMPQHPYAN</sequence>
<evidence type="ECO:0000313" key="2">
    <source>
        <dbReference type="Proteomes" id="UP000287171"/>
    </source>
</evidence>
<protein>
    <recommendedName>
        <fullName evidence="3">Mannose-6-phosphate isomerase</fullName>
    </recommendedName>
</protein>
<name>A0A402BG86_9CHLR</name>
<proteinExistence type="predicted"/>
<dbReference type="InterPro" id="IPR011051">
    <property type="entry name" value="RmlC_Cupin_sf"/>
</dbReference>
<dbReference type="Gene3D" id="2.60.120.10">
    <property type="entry name" value="Jelly Rolls"/>
    <property type="match status" value="1"/>
</dbReference>
<accession>A0A402BG86</accession>
<keyword evidence="2" id="KW-1185">Reference proteome</keyword>
<dbReference type="InterPro" id="IPR014710">
    <property type="entry name" value="RmlC-like_jellyroll"/>
</dbReference>